<dbReference type="PANTHER" id="PTHR31145">
    <property type="entry name" value="INTEGRAL MEMBRANE PROTEIN (AFU_ORTHOLOGUE AFUA_7G01610)"/>
    <property type="match status" value="1"/>
</dbReference>
<feature type="domain" description="ML-like" evidence="10">
    <location>
        <begin position="24"/>
        <end position="164"/>
    </location>
</feature>
<feature type="transmembrane region" description="Helical" evidence="8">
    <location>
        <begin position="167"/>
        <end position="186"/>
    </location>
</feature>
<dbReference type="GO" id="GO:0055085">
    <property type="term" value="P:transmembrane transport"/>
    <property type="evidence" value="ECO:0007669"/>
    <property type="project" value="TreeGrafter"/>
</dbReference>
<dbReference type="Pfam" id="PF06011">
    <property type="entry name" value="TRP"/>
    <property type="match status" value="1"/>
</dbReference>
<dbReference type="Proteomes" id="UP000247810">
    <property type="component" value="Unassembled WGS sequence"/>
</dbReference>
<feature type="transmembrane region" description="Helical" evidence="8">
    <location>
        <begin position="518"/>
        <end position="537"/>
    </location>
</feature>
<feature type="transmembrane region" description="Helical" evidence="8">
    <location>
        <begin position="471"/>
        <end position="497"/>
    </location>
</feature>
<dbReference type="SMART" id="SM01320">
    <property type="entry name" value="TRP_N"/>
    <property type="match status" value="1"/>
</dbReference>
<protein>
    <submittedName>
        <fullName evidence="11">TRP-domain-containing protein</fullName>
    </submittedName>
</protein>
<evidence type="ECO:0000256" key="2">
    <source>
        <dbReference type="ARBA" id="ARBA00010642"/>
    </source>
</evidence>
<dbReference type="PANTHER" id="PTHR31145:SF2">
    <property type="entry name" value="FLAVIN CARRIER PROTEIN 2"/>
    <property type="match status" value="1"/>
</dbReference>
<dbReference type="InterPro" id="IPR032800">
    <property type="entry name" value="TRP_N"/>
</dbReference>
<dbReference type="GO" id="GO:0016020">
    <property type="term" value="C:membrane"/>
    <property type="evidence" value="ECO:0007669"/>
    <property type="project" value="UniProtKB-SubCell"/>
</dbReference>
<keyword evidence="12" id="KW-1185">Reference proteome</keyword>
<keyword evidence="6 8" id="KW-0472">Membrane</keyword>
<evidence type="ECO:0000256" key="8">
    <source>
        <dbReference type="SAM" id="Phobius"/>
    </source>
</evidence>
<keyword evidence="5 8" id="KW-1133">Transmembrane helix</keyword>
<dbReference type="STRING" id="1448320.A0A319DRA9"/>
<feature type="transmembrane region" description="Helical" evidence="8">
    <location>
        <begin position="373"/>
        <end position="393"/>
    </location>
</feature>
<dbReference type="InterPro" id="IPR010308">
    <property type="entry name" value="TRP_C"/>
</dbReference>
<evidence type="ECO:0000256" key="7">
    <source>
        <dbReference type="SAM" id="MobiDB-lite"/>
    </source>
</evidence>
<feature type="transmembrane region" description="Helical" evidence="8">
    <location>
        <begin position="549"/>
        <end position="571"/>
    </location>
</feature>
<reference evidence="11 12" key="1">
    <citation type="submission" date="2018-02" db="EMBL/GenBank/DDBJ databases">
        <title>The genomes of Aspergillus section Nigri reveals drivers in fungal speciation.</title>
        <authorList>
            <consortium name="DOE Joint Genome Institute"/>
            <person name="Vesth T.C."/>
            <person name="Nybo J."/>
            <person name="Theobald S."/>
            <person name="Brandl J."/>
            <person name="Frisvad J.C."/>
            <person name="Nielsen K.F."/>
            <person name="Lyhne E.K."/>
            <person name="Kogle M.E."/>
            <person name="Kuo A."/>
            <person name="Riley R."/>
            <person name="Clum A."/>
            <person name="Nolan M."/>
            <person name="Lipzen A."/>
            <person name="Salamov A."/>
            <person name="Henrissat B."/>
            <person name="Wiebenga A."/>
            <person name="De vries R.P."/>
            <person name="Grigoriev I.V."/>
            <person name="Mortensen U.H."/>
            <person name="Andersen M.R."/>
            <person name="Baker S.E."/>
        </authorList>
    </citation>
    <scope>NUCLEOTIDE SEQUENCE [LARGE SCALE GENOMIC DNA]</scope>
    <source>
        <strain evidence="11 12">CBS 707.79</strain>
    </source>
</reference>
<keyword evidence="4 9" id="KW-0732">Signal</keyword>
<evidence type="ECO:0000313" key="11">
    <source>
        <dbReference type="EMBL" id="PYI00197.1"/>
    </source>
</evidence>
<comment type="similarity">
    <text evidence="2">Belongs to the transient receptor potential (TRP) ion channel family.</text>
</comment>
<evidence type="ECO:0000256" key="6">
    <source>
        <dbReference type="ARBA" id="ARBA00023136"/>
    </source>
</evidence>
<feature type="compositionally biased region" description="Low complexity" evidence="7">
    <location>
        <begin position="636"/>
        <end position="647"/>
    </location>
</feature>
<keyword evidence="3 8" id="KW-0812">Transmembrane</keyword>
<dbReference type="Pfam" id="PF14558">
    <property type="entry name" value="TRP_N"/>
    <property type="match status" value="1"/>
</dbReference>
<organism evidence="11 12">
    <name type="scientific">Aspergillus ellipticus CBS 707.79</name>
    <dbReference type="NCBI Taxonomy" id="1448320"/>
    <lineage>
        <taxon>Eukaryota</taxon>
        <taxon>Fungi</taxon>
        <taxon>Dikarya</taxon>
        <taxon>Ascomycota</taxon>
        <taxon>Pezizomycotina</taxon>
        <taxon>Eurotiomycetes</taxon>
        <taxon>Eurotiomycetidae</taxon>
        <taxon>Eurotiales</taxon>
        <taxon>Aspergillaceae</taxon>
        <taxon>Aspergillus</taxon>
        <taxon>Aspergillus subgen. Circumdati</taxon>
    </lineage>
</organism>
<dbReference type="InterPro" id="IPR040241">
    <property type="entry name" value="TRP_Flc/Pkd2-like"/>
</dbReference>
<gene>
    <name evidence="11" type="ORF">BO71DRAFT_367840</name>
</gene>
<feature type="chain" id="PRO_5016429465" evidence="9">
    <location>
        <begin position="23"/>
        <end position="684"/>
    </location>
</feature>
<feature type="transmembrane region" description="Helical" evidence="8">
    <location>
        <begin position="319"/>
        <end position="345"/>
    </location>
</feature>
<dbReference type="VEuPathDB" id="FungiDB:BO71DRAFT_367840"/>
<evidence type="ECO:0000259" key="10">
    <source>
        <dbReference type="SMART" id="SM01320"/>
    </source>
</evidence>
<dbReference type="OrthoDB" id="5212126at2759"/>
<accession>A0A319DRA9</accession>
<evidence type="ECO:0000256" key="4">
    <source>
        <dbReference type="ARBA" id="ARBA00022729"/>
    </source>
</evidence>
<evidence type="ECO:0000313" key="12">
    <source>
        <dbReference type="Proteomes" id="UP000247810"/>
    </source>
</evidence>
<evidence type="ECO:0000256" key="1">
    <source>
        <dbReference type="ARBA" id="ARBA00004141"/>
    </source>
</evidence>
<feature type="transmembrane region" description="Helical" evidence="8">
    <location>
        <begin position="405"/>
        <end position="427"/>
    </location>
</feature>
<proteinExistence type="inferred from homology"/>
<dbReference type="GO" id="GO:0009272">
    <property type="term" value="P:fungal-type cell wall biogenesis"/>
    <property type="evidence" value="ECO:0007669"/>
    <property type="project" value="TreeGrafter"/>
</dbReference>
<dbReference type="EMBL" id="KZ825797">
    <property type="protein sequence ID" value="PYI00197.1"/>
    <property type="molecule type" value="Genomic_DNA"/>
</dbReference>
<feature type="signal peptide" evidence="9">
    <location>
        <begin position="1"/>
        <end position="22"/>
    </location>
</feature>
<evidence type="ECO:0000256" key="9">
    <source>
        <dbReference type="SAM" id="SignalP"/>
    </source>
</evidence>
<name>A0A319DRA9_9EURO</name>
<feature type="region of interest" description="Disordered" evidence="7">
    <location>
        <begin position="631"/>
        <end position="684"/>
    </location>
</feature>
<evidence type="ECO:0000256" key="3">
    <source>
        <dbReference type="ARBA" id="ARBA00022692"/>
    </source>
</evidence>
<comment type="subcellular location">
    <subcellularLocation>
        <location evidence="1">Membrane</location>
        <topology evidence="1">Multi-pass membrane protein</topology>
    </subcellularLocation>
</comment>
<dbReference type="AlphaFoldDB" id="A0A319DRA9"/>
<sequence>MRGSWILPKCAFLLLLTALAHATNLIESHALSLCQEDSNVTVSYFSMVFTPSNKSVAFSFDGTTEISGKVTAEVILDVYGYQALTETLDPCQLGIEGLCPMSPGSIELSDTSITLSQSVINQIPTIGYKVPDLDATVRIYINSTTTGERIACVEANISNGKTVYQQGVGWIIAIMIGLALVASAIMSGLGRAASTVRLATIVLPFVSFMQSQAAFGMASAHMPPIVEAWTQNFQWTMGIIHVGTIQSVCTWYQRSTGGTASSIIADLSTTSVEVLRRKKRSLVSAIAKRASDSTSSDATVTVRGIERVGFEAAIELTNIFMTGVIFLVWFVLFVVLILFIFRVTYELLAKKKNSRPETVAAFRRNWTTLVKQNIFRLLSLGFLPMCILCPWELTQQDSPAEILLAIFVYVSIVGVLGWAAVGFIVLAKQSGRQQGNATFISRANAFYTSDWVFVFMNTWEAASYYIAGDLIYLFLKGLIVGLGQPSAVAQAFLLLFLEIAQLITTCRWRAWSDTKLRTLSIALASIQVVDALFLLIFSDVFKQPAMMSSVLGVIHVLYNAILTLVLIIKMLGVSWRVMRSKDVTTRLDRHSLSMMMDPMANELREMHEQEPGRPYYRDHASSISVASKDVHNHHLPPSAQQQNAPSPLLEPSVPLFPVDKGSPTGGYHNSPQHSPWRRGAGYED</sequence>
<evidence type="ECO:0000256" key="5">
    <source>
        <dbReference type="ARBA" id="ARBA00022989"/>
    </source>
</evidence>